<reference evidence="9" key="1">
    <citation type="journal article" date="2023" name="Mol. Phylogenet. Evol.">
        <title>Genome-scale phylogeny and comparative genomics of the fungal order Sordariales.</title>
        <authorList>
            <person name="Hensen N."/>
            <person name="Bonometti L."/>
            <person name="Westerberg I."/>
            <person name="Brannstrom I.O."/>
            <person name="Guillou S."/>
            <person name="Cros-Aarteil S."/>
            <person name="Calhoun S."/>
            <person name="Haridas S."/>
            <person name="Kuo A."/>
            <person name="Mondo S."/>
            <person name="Pangilinan J."/>
            <person name="Riley R."/>
            <person name="LaButti K."/>
            <person name="Andreopoulos B."/>
            <person name="Lipzen A."/>
            <person name="Chen C."/>
            <person name="Yan M."/>
            <person name="Daum C."/>
            <person name="Ng V."/>
            <person name="Clum A."/>
            <person name="Steindorff A."/>
            <person name="Ohm R.A."/>
            <person name="Martin F."/>
            <person name="Silar P."/>
            <person name="Natvig D.O."/>
            <person name="Lalanne C."/>
            <person name="Gautier V."/>
            <person name="Ament-Velasquez S.L."/>
            <person name="Kruys A."/>
            <person name="Hutchinson M.I."/>
            <person name="Powell A.J."/>
            <person name="Barry K."/>
            <person name="Miller A.N."/>
            <person name="Grigoriev I.V."/>
            <person name="Debuchy R."/>
            <person name="Gladieux P."/>
            <person name="Hiltunen Thoren M."/>
            <person name="Johannesson H."/>
        </authorList>
    </citation>
    <scope>NUCLEOTIDE SEQUENCE [LARGE SCALE GENOMIC DNA]</scope>
    <source>
        <strain evidence="9">CBS 340.73</strain>
    </source>
</reference>
<keyword evidence="3 6" id="KW-1133">Transmembrane helix</keyword>
<keyword evidence="4 6" id="KW-0472">Membrane</keyword>
<name>A0AAN6NCW3_9PEZI</name>
<evidence type="ECO:0000313" key="8">
    <source>
        <dbReference type="EMBL" id="KAK3942881.1"/>
    </source>
</evidence>
<dbReference type="InterPro" id="IPR052337">
    <property type="entry name" value="SAT4-like"/>
</dbReference>
<dbReference type="InterPro" id="IPR049326">
    <property type="entry name" value="Rhodopsin_dom_fungi"/>
</dbReference>
<feature type="transmembrane region" description="Helical" evidence="6">
    <location>
        <begin position="56"/>
        <end position="77"/>
    </location>
</feature>
<dbReference type="PANTHER" id="PTHR33048:SF47">
    <property type="entry name" value="INTEGRAL MEMBRANE PROTEIN-RELATED"/>
    <property type="match status" value="1"/>
</dbReference>
<feature type="domain" description="Rhodopsin" evidence="7">
    <location>
        <begin position="40"/>
        <end position="294"/>
    </location>
</feature>
<feature type="transmembrane region" description="Helical" evidence="6">
    <location>
        <begin position="268"/>
        <end position="293"/>
    </location>
</feature>
<feature type="transmembrane region" description="Helical" evidence="6">
    <location>
        <begin position="143"/>
        <end position="162"/>
    </location>
</feature>
<accession>A0AAN6NCW3</accession>
<keyword evidence="9" id="KW-1185">Reference proteome</keyword>
<feature type="transmembrane region" description="Helical" evidence="6">
    <location>
        <begin position="106"/>
        <end position="131"/>
    </location>
</feature>
<dbReference type="GO" id="GO:0016020">
    <property type="term" value="C:membrane"/>
    <property type="evidence" value="ECO:0007669"/>
    <property type="project" value="UniProtKB-SubCell"/>
</dbReference>
<dbReference type="EMBL" id="MU853770">
    <property type="protein sequence ID" value="KAK3942881.1"/>
    <property type="molecule type" value="Genomic_DNA"/>
</dbReference>
<sequence length="404" mass="45626">MPSDNSGQAIQPTGAQVISETEFYVIAWVFVAICTIAFAVRAYIRYVCFRRLVVEDWLMLVALIMHNADAIVAQLYVRYCFVMETAERGDYSVVTPDFFTNSKKGLAGFGASVFLAILGVLIVKINFLLFFRRLGRDIRVFNIMWWVVLVFTVAGSLAQIGMEDYKCVFGPASFIFGPGCTSDGALKRNYFNAIFSCAVDAASDAMIIVFPTVILWKSGINLQKKIVLTFVFGLVAITIAITVARGSVFNEIYTSMGTAQAKEQEVSWTWFWFYCEFSVAYIIACIVSFRTLFVQRKNESSARYQQRVRREQAYRSALRRGWRAKAREFHDSVLDTCKTLEGEWSDSFDEMLAMDAVLPKPASGLMTVDFGNDDNWSTRKTTDDVKHSVSMQSLDPAYTRRVAC</sequence>
<evidence type="ECO:0000256" key="4">
    <source>
        <dbReference type="ARBA" id="ARBA00023136"/>
    </source>
</evidence>
<gene>
    <name evidence="8" type="ORF">QBC46DRAFT_351976</name>
</gene>
<evidence type="ECO:0000313" key="9">
    <source>
        <dbReference type="Proteomes" id="UP001303473"/>
    </source>
</evidence>
<evidence type="ECO:0000259" key="7">
    <source>
        <dbReference type="Pfam" id="PF20684"/>
    </source>
</evidence>
<evidence type="ECO:0000256" key="1">
    <source>
        <dbReference type="ARBA" id="ARBA00004141"/>
    </source>
</evidence>
<feature type="transmembrane region" description="Helical" evidence="6">
    <location>
        <begin position="226"/>
        <end position="248"/>
    </location>
</feature>
<comment type="subcellular location">
    <subcellularLocation>
        <location evidence="1">Membrane</location>
        <topology evidence="1">Multi-pass membrane protein</topology>
    </subcellularLocation>
</comment>
<feature type="transmembrane region" description="Helical" evidence="6">
    <location>
        <begin position="23"/>
        <end position="44"/>
    </location>
</feature>
<organism evidence="8 9">
    <name type="scientific">Diplogelasinospora grovesii</name>
    <dbReference type="NCBI Taxonomy" id="303347"/>
    <lineage>
        <taxon>Eukaryota</taxon>
        <taxon>Fungi</taxon>
        <taxon>Dikarya</taxon>
        <taxon>Ascomycota</taxon>
        <taxon>Pezizomycotina</taxon>
        <taxon>Sordariomycetes</taxon>
        <taxon>Sordariomycetidae</taxon>
        <taxon>Sordariales</taxon>
        <taxon>Diplogelasinosporaceae</taxon>
        <taxon>Diplogelasinospora</taxon>
    </lineage>
</organism>
<evidence type="ECO:0000256" key="6">
    <source>
        <dbReference type="SAM" id="Phobius"/>
    </source>
</evidence>
<dbReference type="Pfam" id="PF20684">
    <property type="entry name" value="Fung_rhodopsin"/>
    <property type="match status" value="1"/>
</dbReference>
<dbReference type="AlphaFoldDB" id="A0AAN6NCW3"/>
<evidence type="ECO:0000256" key="3">
    <source>
        <dbReference type="ARBA" id="ARBA00022989"/>
    </source>
</evidence>
<keyword evidence="2 6" id="KW-0812">Transmembrane</keyword>
<dbReference type="PANTHER" id="PTHR33048">
    <property type="entry name" value="PTH11-LIKE INTEGRAL MEMBRANE PROTEIN (AFU_ORTHOLOGUE AFUA_5G11245)"/>
    <property type="match status" value="1"/>
</dbReference>
<protein>
    <recommendedName>
        <fullName evidence="7">Rhodopsin domain-containing protein</fullName>
    </recommendedName>
</protein>
<proteinExistence type="inferred from homology"/>
<evidence type="ECO:0000256" key="2">
    <source>
        <dbReference type="ARBA" id="ARBA00022692"/>
    </source>
</evidence>
<feature type="transmembrane region" description="Helical" evidence="6">
    <location>
        <begin position="193"/>
        <end position="214"/>
    </location>
</feature>
<evidence type="ECO:0000256" key="5">
    <source>
        <dbReference type="ARBA" id="ARBA00038359"/>
    </source>
</evidence>
<dbReference type="Proteomes" id="UP001303473">
    <property type="component" value="Unassembled WGS sequence"/>
</dbReference>
<comment type="caution">
    <text evidence="8">The sequence shown here is derived from an EMBL/GenBank/DDBJ whole genome shotgun (WGS) entry which is preliminary data.</text>
</comment>
<comment type="similarity">
    <text evidence="5">Belongs to the SAT4 family.</text>
</comment>